<dbReference type="Proteomes" id="UP000824890">
    <property type="component" value="Unassembled WGS sequence"/>
</dbReference>
<dbReference type="PANTHER" id="PTHR31140:SF93">
    <property type="entry name" value="GENOME ASSEMBLY, CHROMOSOME: A01"/>
    <property type="match status" value="1"/>
</dbReference>
<keyword evidence="3" id="KW-0238">DNA-binding</keyword>
<sequence>MSGNHYSRDVHHNSPSVHHHQNYAVVDREYLFEKSLTPSDVGKLNRLVIPKQHAEKHFPLNNAGDDVAAVETTEKGMLLTFEDESGKCWKFRYSYWNSSQSYVLTKGWSRYVKDKHLHAGDVVFFQRHRFDLHRVFIGWRKRGEVSSPTAVSVVSQEARVNTTAYWSGLTTPYRQPVVASGGLTAPAAAGCLSSSSLFPSHPLSRLLLPLFSSADILTVVVSLSSWCRCPVIWPDLIAKVSDGAPVVVLWVTDVSSGVSGWLRSQFWISSRCSGSGGDSLLAVLLAVVLGLQSRWQRVLLAPLQIGCSSAVPCPVVLASLSRAESGGCGGLWLVDSPPRCSPIVVYCDSGFSMVSSHQQVVGLCSKAIFWRRVPGQAIIYRLVLICAVAEIPTVVTGSSRTVRLFGVNLECHGDVVETPPCPDGYNGQHFYYYSTPDPMNISFAGEAMEQVGDGRR</sequence>
<gene>
    <name evidence="7" type="ORF">HID58_003534</name>
</gene>
<proteinExistence type="predicted"/>
<keyword evidence="4" id="KW-0804">Transcription</keyword>
<comment type="subcellular location">
    <subcellularLocation>
        <location evidence="1">Nucleus</location>
    </subcellularLocation>
</comment>
<evidence type="ECO:0000256" key="3">
    <source>
        <dbReference type="ARBA" id="ARBA00023125"/>
    </source>
</evidence>
<keyword evidence="8" id="KW-1185">Reference proteome</keyword>
<evidence type="ECO:0000259" key="6">
    <source>
        <dbReference type="PROSITE" id="PS50863"/>
    </source>
</evidence>
<protein>
    <recommendedName>
        <fullName evidence="6">TF-B3 domain-containing protein</fullName>
    </recommendedName>
</protein>
<dbReference type="Pfam" id="PF02362">
    <property type="entry name" value="B3"/>
    <property type="match status" value="1"/>
</dbReference>
<evidence type="ECO:0000256" key="4">
    <source>
        <dbReference type="ARBA" id="ARBA00023163"/>
    </source>
</evidence>
<dbReference type="InterPro" id="IPR044800">
    <property type="entry name" value="LEC2-like"/>
</dbReference>
<dbReference type="PROSITE" id="PS50863">
    <property type="entry name" value="B3"/>
    <property type="match status" value="1"/>
</dbReference>
<dbReference type="SMART" id="SM01019">
    <property type="entry name" value="B3"/>
    <property type="match status" value="1"/>
</dbReference>
<evidence type="ECO:0000313" key="8">
    <source>
        <dbReference type="Proteomes" id="UP000824890"/>
    </source>
</evidence>
<evidence type="ECO:0000256" key="2">
    <source>
        <dbReference type="ARBA" id="ARBA00023015"/>
    </source>
</evidence>
<evidence type="ECO:0000256" key="5">
    <source>
        <dbReference type="ARBA" id="ARBA00023242"/>
    </source>
</evidence>
<name>A0ABQ8ERI0_BRANA</name>
<feature type="domain" description="TF-B3" evidence="6">
    <location>
        <begin position="32"/>
        <end position="141"/>
    </location>
</feature>
<keyword evidence="2" id="KW-0805">Transcription regulation</keyword>
<evidence type="ECO:0000313" key="7">
    <source>
        <dbReference type="EMBL" id="KAH0943897.1"/>
    </source>
</evidence>
<dbReference type="InterPro" id="IPR015300">
    <property type="entry name" value="DNA-bd_pseudobarrel_sf"/>
</dbReference>
<dbReference type="InterPro" id="IPR003340">
    <property type="entry name" value="B3_DNA-bd"/>
</dbReference>
<dbReference type="Gene3D" id="2.40.330.10">
    <property type="entry name" value="DNA-binding pseudobarrel domain"/>
    <property type="match status" value="1"/>
</dbReference>
<organism evidence="7 8">
    <name type="scientific">Brassica napus</name>
    <name type="common">Rape</name>
    <dbReference type="NCBI Taxonomy" id="3708"/>
    <lineage>
        <taxon>Eukaryota</taxon>
        <taxon>Viridiplantae</taxon>
        <taxon>Streptophyta</taxon>
        <taxon>Embryophyta</taxon>
        <taxon>Tracheophyta</taxon>
        <taxon>Spermatophyta</taxon>
        <taxon>Magnoliopsida</taxon>
        <taxon>eudicotyledons</taxon>
        <taxon>Gunneridae</taxon>
        <taxon>Pentapetalae</taxon>
        <taxon>rosids</taxon>
        <taxon>malvids</taxon>
        <taxon>Brassicales</taxon>
        <taxon>Brassicaceae</taxon>
        <taxon>Brassiceae</taxon>
        <taxon>Brassica</taxon>
    </lineage>
</organism>
<accession>A0ABQ8ERI0</accession>
<dbReference type="PANTHER" id="PTHR31140">
    <property type="entry name" value="B3 DOMAIN-CONTAINING TRANSCRIPTION FACTOR ABI3"/>
    <property type="match status" value="1"/>
</dbReference>
<keyword evidence="5" id="KW-0539">Nucleus</keyword>
<dbReference type="SUPFAM" id="SSF101936">
    <property type="entry name" value="DNA-binding pseudobarrel domain"/>
    <property type="match status" value="1"/>
</dbReference>
<dbReference type="CDD" id="cd10017">
    <property type="entry name" value="B3_DNA"/>
    <property type="match status" value="1"/>
</dbReference>
<evidence type="ECO:0000256" key="1">
    <source>
        <dbReference type="ARBA" id="ARBA00004123"/>
    </source>
</evidence>
<dbReference type="EMBL" id="JAGKQM010000001">
    <property type="protein sequence ID" value="KAH0943897.1"/>
    <property type="molecule type" value="Genomic_DNA"/>
</dbReference>
<comment type="caution">
    <text evidence="7">The sequence shown here is derived from an EMBL/GenBank/DDBJ whole genome shotgun (WGS) entry which is preliminary data.</text>
</comment>
<reference evidence="7 8" key="1">
    <citation type="submission" date="2021-05" db="EMBL/GenBank/DDBJ databases">
        <title>Genome Assembly of Synthetic Allotetraploid Brassica napus Reveals Homoeologous Exchanges between Subgenomes.</title>
        <authorList>
            <person name="Davis J.T."/>
        </authorList>
    </citation>
    <scope>NUCLEOTIDE SEQUENCE [LARGE SCALE GENOMIC DNA]</scope>
    <source>
        <strain evidence="8">cv. Da-Ae</strain>
        <tissue evidence="7">Seedling</tissue>
    </source>
</reference>